<feature type="region of interest" description="Disordered" evidence="10">
    <location>
        <begin position="169"/>
        <end position="194"/>
    </location>
</feature>
<evidence type="ECO:0000256" key="10">
    <source>
        <dbReference type="SAM" id="MobiDB-lite"/>
    </source>
</evidence>
<evidence type="ECO:0000256" key="8">
    <source>
        <dbReference type="ARBA" id="ARBA00029681"/>
    </source>
</evidence>
<comment type="catalytic activity">
    <reaction evidence="1">
        <text>[phosphatase 2A protein]-C-terminal L-leucine + S-adenosyl-L-methionine = [phosphatase 2A protein]-C-terminal L-leucine methyl ester + S-adenosyl-L-homocysteine</text>
        <dbReference type="Rhea" id="RHEA:48544"/>
        <dbReference type="Rhea" id="RHEA-COMP:12134"/>
        <dbReference type="Rhea" id="RHEA-COMP:12135"/>
        <dbReference type="ChEBI" id="CHEBI:57856"/>
        <dbReference type="ChEBI" id="CHEBI:59789"/>
        <dbReference type="ChEBI" id="CHEBI:90516"/>
        <dbReference type="ChEBI" id="CHEBI:90517"/>
        <dbReference type="EC" id="2.1.1.233"/>
    </reaction>
</comment>
<dbReference type="SUPFAM" id="SSF53335">
    <property type="entry name" value="S-adenosyl-L-methionine-dependent methyltransferases"/>
    <property type="match status" value="1"/>
</dbReference>
<dbReference type="EC" id="2.1.1.233" evidence="3"/>
<feature type="compositionally biased region" description="Polar residues" evidence="10">
    <location>
        <begin position="33"/>
        <end position="44"/>
    </location>
</feature>
<keyword evidence="7" id="KW-0949">S-adenosyl-L-methionine</keyword>
<evidence type="ECO:0000256" key="1">
    <source>
        <dbReference type="ARBA" id="ARBA00000724"/>
    </source>
</evidence>
<proteinExistence type="inferred from homology"/>
<evidence type="ECO:0000256" key="7">
    <source>
        <dbReference type="ARBA" id="ARBA00022691"/>
    </source>
</evidence>
<evidence type="ECO:0000256" key="6">
    <source>
        <dbReference type="ARBA" id="ARBA00022679"/>
    </source>
</evidence>
<reference evidence="11" key="1">
    <citation type="journal article" date="2014" name="Genome Biol. Evol.">
        <title>Gene Loss Rather Than Gene Gain Is Associated with a Host Jump from Monocots to Dicots in the Smut Fungus Melanopsichium pennsylvanicum.</title>
        <authorList>
            <person name="Sharma R."/>
            <person name="Mishra B."/>
            <person name="Runge F."/>
            <person name="Thines M."/>
        </authorList>
    </citation>
    <scope>NUCLEOTIDE SEQUENCE</scope>
    <source>
        <strain evidence="11">4</strain>
    </source>
</reference>
<dbReference type="PANTHER" id="PTHR13600:SF21">
    <property type="entry name" value="LEUCINE CARBOXYL METHYLTRANSFERASE 1"/>
    <property type="match status" value="1"/>
</dbReference>
<dbReference type="EMBL" id="HG529652">
    <property type="protein sequence ID" value="CDI55538.1"/>
    <property type="molecule type" value="Genomic_DNA"/>
</dbReference>
<feature type="compositionally biased region" description="Low complexity" evidence="10">
    <location>
        <begin position="78"/>
        <end position="98"/>
    </location>
</feature>
<evidence type="ECO:0000256" key="9">
    <source>
        <dbReference type="ARBA" id="ARBA00032526"/>
    </source>
</evidence>
<evidence type="ECO:0000256" key="5">
    <source>
        <dbReference type="ARBA" id="ARBA00022603"/>
    </source>
</evidence>
<evidence type="ECO:0000256" key="4">
    <source>
        <dbReference type="ARBA" id="ARBA00017497"/>
    </source>
</evidence>
<dbReference type="Gene3D" id="3.40.50.150">
    <property type="entry name" value="Vaccinia Virus protein VP39"/>
    <property type="match status" value="1"/>
</dbReference>
<dbReference type="InterPro" id="IPR029063">
    <property type="entry name" value="SAM-dependent_MTases_sf"/>
</dbReference>
<protein>
    <recommendedName>
        <fullName evidence="4">Leucine carboxyl methyltransferase 1</fullName>
        <ecNumber evidence="3">2.1.1.233</ecNumber>
    </recommendedName>
    <alternativeName>
        <fullName evidence="8">Protein phosphatase methyltransferase 1</fullName>
    </alternativeName>
    <alternativeName>
        <fullName evidence="9">[Phosphatase 2A protein]-leucine-carboxy methyltransferase 1</fullName>
    </alternativeName>
</protein>
<dbReference type="InterPro" id="IPR016651">
    <property type="entry name" value="LCMT1"/>
</dbReference>
<dbReference type="AlphaFoldDB" id="A0A077R8E6"/>
<evidence type="ECO:0000256" key="2">
    <source>
        <dbReference type="ARBA" id="ARBA00010703"/>
    </source>
</evidence>
<feature type="non-terminal residue" evidence="11">
    <location>
        <position position="546"/>
    </location>
</feature>
<keyword evidence="5 11" id="KW-0489">Methyltransferase</keyword>
<dbReference type="InterPro" id="IPR007213">
    <property type="entry name" value="Ppm1/Ppm2/Tcmp"/>
</dbReference>
<feature type="non-terminal residue" evidence="11">
    <location>
        <position position="1"/>
    </location>
</feature>
<name>A0A077R8E6_9BASI</name>
<comment type="similarity">
    <text evidence="2">Belongs to the methyltransferase superfamily. LCMT family.</text>
</comment>
<dbReference type="GO" id="GO:0032259">
    <property type="term" value="P:methylation"/>
    <property type="evidence" value="ECO:0007669"/>
    <property type="project" value="UniProtKB-KW"/>
</dbReference>
<accession>A0A077R8E6</accession>
<evidence type="ECO:0000256" key="3">
    <source>
        <dbReference type="ARBA" id="ARBA00012834"/>
    </source>
</evidence>
<organism evidence="11">
    <name type="scientific">Melanopsichium pennsylvanicum 4</name>
    <dbReference type="NCBI Taxonomy" id="1398559"/>
    <lineage>
        <taxon>Eukaryota</taxon>
        <taxon>Fungi</taxon>
        <taxon>Dikarya</taxon>
        <taxon>Basidiomycota</taxon>
        <taxon>Ustilaginomycotina</taxon>
        <taxon>Ustilaginomycetes</taxon>
        <taxon>Ustilaginales</taxon>
        <taxon>Ustilaginaceae</taxon>
        <taxon>Melanopsichium</taxon>
    </lineage>
</organism>
<keyword evidence="6 11" id="KW-0808">Transferase</keyword>
<sequence length="546" mass="59825">MQRHSGFRDPLALDSDDDMSTSGASRPLPRVLMSSQEPLRTTGESSHTPPLPPSLSTRYTGTFGIPRPEQARHEPCVSASASGTASSSSRRSLGLSLGQPRNRTAAPKRDHSAASSIANTNTTEAARAVNQFDDAVRNTDSDALLCRLSALKLGYLPPEPFTQEFSTKLHTSGEQGPSRLGPGAGTLSRPSQAGGVVSKSPLINIGTYLRCTTIDSEVENFLKQGDEVKQIISVGAGSDSRHWRITSDPTLADQLHHYVEIDFVENAFRKLTRILRSTTLRSFFEPESTVYGMSLAEFLSSTDSLSTQAEPDSKRIDVLRSTKYTLLAADVRQLHPNTPAKDRIDPAQLFGESQTGLRKDLPTLILFECVLAYIAPEEADWLIRVLGETFGDIKAISYDIALAGDVDDPSPLSPQRAAGIDVENIDAEAKLKTVVQQQTSRFGQVMLQNLEMRKLSLPGAKAYPTIQAQIQRFAQAWSSTKNQVETEGRSLSSIWSVLANEHKSRLSRLEGLDEVEELDMLLKHYCVVQARLSFSSPPQLRMTMCP</sequence>
<evidence type="ECO:0000313" key="11">
    <source>
        <dbReference type="EMBL" id="CDI55538.1"/>
    </source>
</evidence>
<dbReference type="PANTHER" id="PTHR13600">
    <property type="entry name" value="LEUCINE CARBOXYL METHYLTRANSFERASE"/>
    <property type="match status" value="1"/>
</dbReference>
<feature type="region of interest" description="Disordered" evidence="10">
    <location>
        <begin position="1"/>
        <end position="121"/>
    </location>
</feature>
<dbReference type="GO" id="GO:0018423">
    <property type="term" value="F:protein C-terminal leucine carboxyl O-methyltransferase activity"/>
    <property type="evidence" value="ECO:0007669"/>
    <property type="project" value="UniProtKB-EC"/>
</dbReference>
<dbReference type="Pfam" id="PF04072">
    <property type="entry name" value="LCM"/>
    <property type="match status" value="1"/>
</dbReference>